<protein>
    <submittedName>
        <fullName evidence="6">MurR/RpiR family transcriptional regulator</fullName>
    </submittedName>
</protein>
<dbReference type="Gene3D" id="1.10.10.10">
    <property type="entry name" value="Winged helix-like DNA-binding domain superfamily/Winged helix DNA-binding domain"/>
    <property type="match status" value="1"/>
</dbReference>
<gene>
    <name evidence="6" type="ORF">NP439_13500</name>
</gene>
<dbReference type="Proteomes" id="UP001059773">
    <property type="component" value="Chromosome"/>
</dbReference>
<keyword evidence="1" id="KW-0805">Transcription regulation</keyword>
<dbReference type="EMBL" id="CP101914">
    <property type="protein sequence ID" value="UUI01082.1"/>
    <property type="molecule type" value="Genomic_DNA"/>
</dbReference>
<evidence type="ECO:0000313" key="6">
    <source>
        <dbReference type="EMBL" id="UUI01082.1"/>
    </source>
</evidence>
<keyword evidence="7" id="KW-1185">Reference proteome</keyword>
<evidence type="ECO:0000313" key="7">
    <source>
        <dbReference type="Proteomes" id="UP001059773"/>
    </source>
</evidence>
<sequence length="239" mass="27485">MKIHTMNNFSILNQLEIDLLKSIENKIINEEKFTIRSIAKENFISTTILFKLSKKLGFEGYSEMIYYLKDEINLNSKAISYETLEPLINNFNKNVLTDFIELLNNSSQRIALLGLGYSELVCDYFSRKLSLFDFSTYNGAHLDVILKGQHQKNLSMLIVISKSGETEDVLKFVKNAKNYDLKVISFTSNSKSAIAQNSFLHFEVNCTTNSMNIFEADTFSGKVILIIEYMLQLYNQQKN</sequence>
<dbReference type="InterPro" id="IPR046348">
    <property type="entry name" value="SIS_dom_sf"/>
</dbReference>
<dbReference type="InterPro" id="IPR036388">
    <property type="entry name" value="WH-like_DNA-bd_sf"/>
</dbReference>
<name>A0ABY5JLA7_9BACI</name>
<dbReference type="CDD" id="cd05013">
    <property type="entry name" value="SIS_RpiR"/>
    <property type="match status" value="1"/>
</dbReference>
<accession>A0ABY5JLA7</accession>
<dbReference type="Pfam" id="PF01380">
    <property type="entry name" value="SIS"/>
    <property type="match status" value="1"/>
</dbReference>
<dbReference type="InterPro" id="IPR047640">
    <property type="entry name" value="RpiR-like"/>
</dbReference>
<evidence type="ECO:0000256" key="2">
    <source>
        <dbReference type="ARBA" id="ARBA00023125"/>
    </source>
</evidence>
<dbReference type="PANTHER" id="PTHR30514:SF21">
    <property type="entry name" value="RPIR-FAMILY TRANSCRIPTIONAL REGULATOR"/>
    <property type="match status" value="1"/>
</dbReference>
<evidence type="ECO:0000259" key="5">
    <source>
        <dbReference type="PROSITE" id="PS51464"/>
    </source>
</evidence>
<dbReference type="InterPro" id="IPR009057">
    <property type="entry name" value="Homeodomain-like_sf"/>
</dbReference>
<dbReference type="PANTHER" id="PTHR30514">
    <property type="entry name" value="GLUCOKINASE"/>
    <property type="match status" value="1"/>
</dbReference>
<dbReference type="RefSeq" id="WP_256706504.1">
    <property type="nucleotide sequence ID" value="NZ_CP101914.1"/>
</dbReference>
<keyword evidence="3" id="KW-0804">Transcription</keyword>
<dbReference type="InterPro" id="IPR035472">
    <property type="entry name" value="RpiR-like_SIS"/>
</dbReference>
<evidence type="ECO:0000256" key="1">
    <source>
        <dbReference type="ARBA" id="ARBA00023015"/>
    </source>
</evidence>
<reference evidence="6" key="1">
    <citation type="submission" date="2022-07" db="EMBL/GenBank/DDBJ databases">
        <title>FELIX.</title>
        <authorList>
            <person name="Wan K.H."/>
            <person name="Park S."/>
            <person name="Lawrence Q."/>
            <person name="Eichenberger J.P."/>
            <person name="Booth B.W."/>
            <person name="Piaggio A.J."/>
            <person name="Chandler J.C."/>
            <person name="Franklin A.B."/>
            <person name="Celniker S.E."/>
        </authorList>
    </citation>
    <scope>NUCLEOTIDE SEQUENCE</scope>
    <source>
        <strain evidence="6">QA-1986 374</strain>
    </source>
</reference>
<dbReference type="InterPro" id="IPR001347">
    <property type="entry name" value="SIS_dom"/>
</dbReference>
<organism evidence="6 7">
    <name type="scientific">Oceanobacillus jeddahense</name>
    <dbReference type="NCBI Taxonomy" id="1462527"/>
    <lineage>
        <taxon>Bacteria</taxon>
        <taxon>Bacillati</taxon>
        <taxon>Bacillota</taxon>
        <taxon>Bacilli</taxon>
        <taxon>Bacillales</taxon>
        <taxon>Bacillaceae</taxon>
        <taxon>Oceanobacillus</taxon>
    </lineage>
</organism>
<evidence type="ECO:0000259" key="4">
    <source>
        <dbReference type="PROSITE" id="PS51071"/>
    </source>
</evidence>
<dbReference type="PROSITE" id="PS51071">
    <property type="entry name" value="HTH_RPIR"/>
    <property type="match status" value="1"/>
</dbReference>
<feature type="domain" description="SIS" evidence="5">
    <location>
        <begin position="99"/>
        <end position="239"/>
    </location>
</feature>
<dbReference type="SUPFAM" id="SSF46689">
    <property type="entry name" value="Homeodomain-like"/>
    <property type="match status" value="1"/>
</dbReference>
<dbReference type="Gene3D" id="3.40.50.10490">
    <property type="entry name" value="Glucose-6-phosphate isomerase like protein, domain 1"/>
    <property type="match status" value="1"/>
</dbReference>
<evidence type="ECO:0000256" key="3">
    <source>
        <dbReference type="ARBA" id="ARBA00023163"/>
    </source>
</evidence>
<dbReference type="PROSITE" id="PS51464">
    <property type="entry name" value="SIS"/>
    <property type="match status" value="1"/>
</dbReference>
<proteinExistence type="predicted"/>
<dbReference type="SUPFAM" id="SSF53697">
    <property type="entry name" value="SIS domain"/>
    <property type="match status" value="1"/>
</dbReference>
<keyword evidence="2" id="KW-0238">DNA-binding</keyword>
<feature type="domain" description="HTH rpiR-type" evidence="4">
    <location>
        <begin position="1"/>
        <end position="75"/>
    </location>
</feature>
<dbReference type="Pfam" id="PF01418">
    <property type="entry name" value="HTH_6"/>
    <property type="match status" value="1"/>
</dbReference>
<dbReference type="InterPro" id="IPR000281">
    <property type="entry name" value="HTH_RpiR"/>
</dbReference>